<dbReference type="Proteomes" id="UP000287155">
    <property type="component" value="Unassembled WGS sequence"/>
</dbReference>
<proteinExistence type="predicted"/>
<protein>
    <submittedName>
        <fullName evidence="1">Uncharacterized protein</fullName>
    </submittedName>
</protein>
<evidence type="ECO:0000313" key="1">
    <source>
        <dbReference type="EMBL" id="RTI15827.1"/>
    </source>
</evidence>
<gene>
    <name evidence="1" type="ORF">CSW27_05045</name>
</gene>
<comment type="caution">
    <text evidence="1">The sequence shown here is derived from an EMBL/GenBank/DDBJ whole genome shotgun (WGS) entry which is preliminary data.</text>
</comment>
<sequence length="187" mass="19942">PQDGGVVRVPEPRYAPIHLTPEGVASRVGCVAAFLGDVERARSCTPPFALAVSPPDGEYREVLLVAYADGLPFQEGRVVARSGESRTVPLARKRVRVELTAPGFTADVQAVGEVWLRGEDQEGVALYGDPPPPGYEGYRLADRAVVVNGVAELSAPTGRMVLFRLVGNRTTAGVVDLLDGDRRVVLP</sequence>
<reference evidence="1 2" key="1">
    <citation type="journal article" date="2019" name="Extremophiles">
        <title>Biogeography of thermophiles and predominance of Thermus scotoductus in domestic water heaters.</title>
        <authorList>
            <person name="Wilpiszeski R.L."/>
            <person name="Zhang Z."/>
            <person name="House C.H."/>
        </authorList>
    </citation>
    <scope>NUCLEOTIDE SEQUENCE [LARGE SCALE GENOMIC DNA]</scope>
    <source>
        <strain evidence="1 2">14_S14</strain>
    </source>
</reference>
<name>A0A430V0N4_THESC</name>
<dbReference type="EMBL" id="PEMJ01000115">
    <property type="protein sequence ID" value="RTI15827.1"/>
    <property type="molecule type" value="Genomic_DNA"/>
</dbReference>
<organism evidence="1 2">
    <name type="scientific">Thermus scotoductus</name>
    <dbReference type="NCBI Taxonomy" id="37636"/>
    <lineage>
        <taxon>Bacteria</taxon>
        <taxon>Thermotogati</taxon>
        <taxon>Deinococcota</taxon>
        <taxon>Deinococci</taxon>
        <taxon>Thermales</taxon>
        <taxon>Thermaceae</taxon>
        <taxon>Thermus</taxon>
    </lineage>
</organism>
<dbReference type="AlphaFoldDB" id="A0A430V0N4"/>
<feature type="non-terminal residue" evidence="1">
    <location>
        <position position="1"/>
    </location>
</feature>
<accession>A0A430V0N4</accession>
<evidence type="ECO:0000313" key="2">
    <source>
        <dbReference type="Proteomes" id="UP000287155"/>
    </source>
</evidence>